<dbReference type="Proteomes" id="UP000465785">
    <property type="component" value="Chromosome"/>
</dbReference>
<keyword evidence="2" id="KW-1185">Reference proteome</keyword>
<evidence type="ECO:0000313" key="2">
    <source>
        <dbReference type="Proteomes" id="UP000465785"/>
    </source>
</evidence>
<proteinExistence type="predicted"/>
<name>A0A9W4FIA3_9MYCO</name>
<gene>
    <name evidence="1" type="ORF">MGALJ_56050</name>
</gene>
<dbReference type="AlphaFoldDB" id="A0A9W4FIA3"/>
<dbReference type="KEGG" id="mgau:MGALJ_56050"/>
<sequence>MNSGRVRYRDDPVALGAPEAELRDGTRAVGEQSLSIPGIGPGAGDHLGAVEWSHVRLIVFDHLVDHSGIDDPFFHEQGFERLDPRCHCVAHTASRYDS</sequence>
<evidence type="ECO:0000313" key="1">
    <source>
        <dbReference type="EMBL" id="BBY95936.1"/>
    </source>
</evidence>
<organism evidence="1 2">
    <name type="scientific">Mycobacterium gallinarum</name>
    <dbReference type="NCBI Taxonomy" id="39689"/>
    <lineage>
        <taxon>Bacteria</taxon>
        <taxon>Bacillati</taxon>
        <taxon>Actinomycetota</taxon>
        <taxon>Actinomycetes</taxon>
        <taxon>Mycobacteriales</taxon>
        <taxon>Mycobacteriaceae</taxon>
        <taxon>Mycobacterium</taxon>
    </lineage>
</organism>
<protein>
    <submittedName>
        <fullName evidence="1">Uncharacterized protein</fullName>
    </submittedName>
</protein>
<accession>A0A9W4FIA3</accession>
<dbReference type="EMBL" id="AP022601">
    <property type="protein sequence ID" value="BBY95936.1"/>
    <property type="molecule type" value="Genomic_DNA"/>
</dbReference>
<reference evidence="1 2" key="1">
    <citation type="journal article" date="2019" name="Emerg. Microbes Infect.">
        <title>Comprehensive subspecies identification of 175 nontuberculous mycobacteria species based on 7547 genomic profiles.</title>
        <authorList>
            <person name="Matsumoto Y."/>
            <person name="Kinjo T."/>
            <person name="Motooka D."/>
            <person name="Nabeya D."/>
            <person name="Jung N."/>
            <person name="Uechi K."/>
            <person name="Horii T."/>
            <person name="Iida T."/>
            <person name="Fujita J."/>
            <person name="Nakamura S."/>
        </authorList>
    </citation>
    <scope>NUCLEOTIDE SEQUENCE [LARGE SCALE GENOMIC DNA]</scope>
    <source>
        <strain evidence="1 2">JCM 6399</strain>
    </source>
</reference>